<keyword evidence="1" id="KW-0472">Membrane</keyword>
<dbReference type="GO" id="GO:0006629">
    <property type="term" value="P:lipid metabolic process"/>
    <property type="evidence" value="ECO:0007669"/>
    <property type="project" value="InterPro"/>
</dbReference>
<dbReference type="PANTHER" id="PTHR11440">
    <property type="entry name" value="LECITHIN-CHOLESTEROL ACYLTRANSFERASE-RELATED"/>
    <property type="match status" value="1"/>
</dbReference>
<evidence type="ECO:0000313" key="3">
    <source>
        <dbReference type="Proteomes" id="UP000006671"/>
    </source>
</evidence>
<keyword evidence="3" id="KW-1185">Reference proteome</keyword>
<dbReference type="EMBL" id="GG738902">
    <property type="protein sequence ID" value="EFC39153.1"/>
    <property type="molecule type" value="Genomic_DNA"/>
</dbReference>
<keyword evidence="1" id="KW-0812">Transmembrane</keyword>
<accession>D2VVR6</accession>
<name>D2VVR6_NAEGR</name>
<dbReference type="VEuPathDB" id="AmoebaDB:NAEGRDRAFT_52649"/>
<dbReference type="SUPFAM" id="SSF53474">
    <property type="entry name" value="alpha/beta-Hydrolases"/>
    <property type="match status" value="1"/>
</dbReference>
<dbReference type="RefSeq" id="XP_002671897.1">
    <property type="nucleotide sequence ID" value="XM_002671851.1"/>
</dbReference>
<feature type="transmembrane region" description="Helical" evidence="1">
    <location>
        <begin position="620"/>
        <end position="648"/>
    </location>
</feature>
<protein>
    <submittedName>
        <fullName evidence="2">Predicted protein</fullName>
    </submittedName>
</protein>
<keyword evidence="1" id="KW-1133">Transmembrane helix</keyword>
<dbReference type="OrthoDB" id="190846at2759"/>
<dbReference type="InterPro" id="IPR029058">
    <property type="entry name" value="AB_hydrolase_fold"/>
</dbReference>
<dbReference type="Gene3D" id="3.40.50.1820">
    <property type="entry name" value="alpha/beta hydrolase"/>
    <property type="match status" value="1"/>
</dbReference>
<dbReference type="OMA" id="LFAFPYD"/>
<dbReference type="Proteomes" id="UP000006671">
    <property type="component" value="Unassembled WGS sequence"/>
</dbReference>
<dbReference type="STRING" id="5762.D2VVR6"/>
<dbReference type="GeneID" id="8858435"/>
<dbReference type="InParanoid" id="D2VVR6"/>
<dbReference type="AlphaFoldDB" id="D2VVR6"/>
<dbReference type="Pfam" id="PF02450">
    <property type="entry name" value="LCAT"/>
    <property type="match status" value="1"/>
</dbReference>
<gene>
    <name evidence="2" type="ORF">NAEGRDRAFT_52649</name>
</gene>
<dbReference type="GO" id="GO:0008374">
    <property type="term" value="F:O-acyltransferase activity"/>
    <property type="evidence" value="ECO:0007669"/>
    <property type="project" value="InterPro"/>
</dbReference>
<organism evidence="3">
    <name type="scientific">Naegleria gruberi</name>
    <name type="common">Amoeba</name>
    <dbReference type="NCBI Taxonomy" id="5762"/>
    <lineage>
        <taxon>Eukaryota</taxon>
        <taxon>Discoba</taxon>
        <taxon>Heterolobosea</taxon>
        <taxon>Tetramitia</taxon>
        <taxon>Eutetramitia</taxon>
        <taxon>Vahlkampfiidae</taxon>
        <taxon>Naegleria</taxon>
    </lineage>
</organism>
<dbReference type="KEGG" id="ngr:NAEGRDRAFT_52649"/>
<dbReference type="InterPro" id="IPR003386">
    <property type="entry name" value="LACT/PDAT_acylTrfase"/>
</dbReference>
<reference evidence="2 3" key="1">
    <citation type="journal article" date="2010" name="Cell">
        <title>The genome of Naegleria gruberi illuminates early eukaryotic versatility.</title>
        <authorList>
            <person name="Fritz-Laylin L.K."/>
            <person name="Prochnik S.E."/>
            <person name="Ginger M.L."/>
            <person name="Dacks J.B."/>
            <person name="Carpenter M.L."/>
            <person name="Field M.C."/>
            <person name="Kuo A."/>
            <person name="Paredez A."/>
            <person name="Chapman J."/>
            <person name="Pham J."/>
            <person name="Shu S."/>
            <person name="Neupane R."/>
            <person name="Cipriano M."/>
            <person name="Mancuso J."/>
            <person name="Tu H."/>
            <person name="Salamov A."/>
            <person name="Lindquist E."/>
            <person name="Shapiro H."/>
            <person name="Lucas S."/>
            <person name="Grigoriev I.V."/>
            <person name="Cande W.Z."/>
            <person name="Fulton C."/>
            <person name="Rokhsar D.S."/>
            <person name="Dawson S.C."/>
        </authorList>
    </citation>
    <scope>NUCLEOTIDE SEQUENCE [LARGE SCALE GENOMIC DNA]</scope>
    <source>
        <strain evidence="2 3">NEG-M</strain>
    </source>
</reference>
<sequence length="664" mass="73684">MKRATIINYYWGLIVVLLFMMNLFSSLSSSKPTINLNNLKRVFLNGATTSNNNYRLPIILIPGYAASMLSVEEIANPGKIVRNLYETYPDSTFGMKMMSSSIVGDVEMDSFAAKENGWNIVSPMQRSGLYAVDNLNPDSDNGVGPKRYYFHELIEYLKSIGYEEGVTLFAFPYDWRDSIINSAFKLSTYIANIKTLTKANKVNLISHSMGGYVSKTAYVVNRELYKSVNVHISFATPWQGTGRDWIASSLFGGNLNNIKLDALAVRDVSLGSIAHYERMALSNKAKNVGGSLTPRIVINGVSVTEDQVIQGLKSFLKENTVYYGENNAKSRVIPFRDDIYTSKASNNIIKQIYDSSKLDQPSYFYNIIGMDKPTPISIILKGEGISVDANSNVVISNFSNIFYAMDDYISGDGLATYQSVEADGFEATQRLSFPYSHNGILKNIDSHQAIKYYLGLNCYIIGTWSITLKDSYNKTSVETVFIRESYNWQAYSTRFNMNGTYFGDKWKGSMQIDDKTATFNVVLKEGSSSGDGNCLLSSMTGSILDLSSNTMYTLTGQRSTSGNECNSDKSCPTENGNSVRKCIDGFLLDSCIISQCNAGYKVSVGQPVTPSKCIEENLNWIIAPVVIGSLLLAFLFCLLISLIVCAIIRLAKPKTTNSSHYRQF</sequence>
<feature type="transmembrane region" description="Helical" evidence="1">
    <location>
        <begin position="7"/>
        <end position="27"/>
    </location>
</feature>
<dbReference type="eggNOG" id="KOG2369">
    <property type="taxonomic scope" value="Eukaryota"/>
</dbReference>
<evidence type="ECO:0000256" key="1">
    <source>
        <dbReference type="SAM" id="Phobius"/>
    </source>
</evidence>
<evidence type="ECO:0000313" key="2">
    <source>
        <dbReference type="EMBL" id="EFC39153.1"/>
    </source>
</evidence>
<proteinExistence type="predicted"/>